<evidence type="ECO:0000256" key="7">
    <source>
        <dbReference type="ARBA" id="ARBA00022801"/>
    </source>
</evidence>
<dbReference type="STRING" id="27349.A0A0L6U7N1"/>
<dbReference type="InterPro" id="IPR045053">
    <property type="entry name" value="MAN-like"/>
</dbReference>
<dbReference type="InterPro" id="IPR001547">
    <property type="entry name" value="Glyco_hydro_5"/>
</dbReference>
<keyword evidence="11" id="KW-1185">Reference proteome</keyword>
<dbReference type="PANTHER" id="PTHR31451">
    <property type="match status" value="1"/>
</dbReference>
<proteinExistence type="inferred from homology"/>
<evidence type="ECO:0000256" key="3">
    <source>
        <dbReference type="ARBA" id="ARBA00005641"/>
    </source>
</evidence>
<reference evidence="10 11" key="1">
    <citation type="submission" date="2015-08" db="EMBL/GenBank/DDBJ databases">
        <title>Next Generation Sequencing and Analysis of the Genome of Puccinia sorghi L Schw, the Causal Agent of Maize Common Rust.</title>
        <authorList>
            <person name="Rochi L."/>
            <person name="Burguener G."/>
            <person name="Darino M."/>
            <person name="Turjanski A."/>
            <person name="Kreff E."/>
            <person name="Dieguez M.J."/>
            <person name="Sacco F."/>
        </authorList>
    </citation>
    <scope>NUCLEOTIDE SEQUENCE [LARGE SCALE GENOMIC DNA]</scope>
    <source>
        <strain evidence="10 11">RO10H11247</strain>
    </source>
</reference>
<comment type="subcellular location">
    <subcellularLocation>
        <location evidence="2">Secreted</location>
    </subcellularLocation>
</comment>
<dbReference type="Gene3D" id="3.20.20.80">
    <property type="entry name" value="Glycosidases"/>
    <property type="match status" value="1"/>
</dbReference>
<dbReference type="PANTHER" id="PTHR31451:SF39">
    <property type="entry name" value="MANNAN ENDO-1,4-BETA-MANNOSIDASE 1"/>
    <property type="match status" value="1"/>
</dbReference>
<gene>
    <name evidence="10" type="ORF">VP01_907g7</name>
</gene>
<dbReference type="EC" id="3.2.1.78" evidence="4"/>
<comment type="caution">
    <text evidence="10">The sequence shown here is derived from an EMBL/GenBank/DDBJ whole genome shotgun (WGS) entry which is preliminary data.</text>
</comment>
<comment type="similarity">
    <text evidence="3">Belongs to the glycosyl hydrolase 5 (cellulase A) family.</text>
</comment>
<evidence type="ECO:0000259" key="9">
    <source>
        <dbReference type="Pfam" id="PF26410"/>
    </source>
</evidence>
<evidence type="ECO:0000313" key="11">
    <source>
        <dbReference type="Proteomes" id="UP000037035"/>
    </source>
</evidence>
<dbReference type="Pfam" id="PF26410">
    <property type="entry name" value="GH5_mannosidase"/>
    <property type="match status" value="1"/>
</dbReference>
<dbReference type="InterPro" id="IPR017853">
    <property type="entry name" value="GH"/>
</dbReference>
<organism evidence="10 11">
    <name type="scientific">Puccinia sorghi</name>
    <dbReference type="NCBI Taxonomy" id="27349"/>
    <lineage>
        <taxon>Eukaryota</taxon>
        <taxon>Fungi</taxon>
        <taxon>Dikarya</taxon>
        <taxon>Basidiomycota</taxon>
        <taxon>Pucciniomycotina</taxon>
        <taxon>Pucciniomycetes</taxon>
        <taxon>Pucciniales</taxon>
        <taxon>Pucciniaceae</taxon>
        <taxon>Puccinia</taxon>
    </lineage>
</organism>
<keyword evidence="5" id="KW-0964">Secreted</keyword>
<dbReference type="VEuPathDB" id="FungiDB:VP01_907g7"/>
<evidence type="ECO:0000256" key="8">
    <source>
        <dbReference type="ARBA" id="ARBA00023295"/>
    </source>
</evidence>
<dbReference type="AlphaFoldDB" id="A0A0L6U7N1"/>
<evidence type="ECO:0000256" key="6">
    <source>
        <dbReference type="ARBA" id="ARBA00022729"/>
    </source>
</evidence>
<feature type="domain" description="Glycoside hydrolase family 5" evidence="9">
    <location>
        <begin position="12"/>
        <end position="124"/>
    </location>
</feature>
<evidence type="ECO:0000256" key="2">
    <source>
        <dbReference type="ARBA" id="ARBA00004613"/>
    </source>
</evidence>
<comment type="catalytic activity">
    <reaction evidence="1">
        <text>Random hydrolysis of (1-&gt;4)-beta-D-mannosidic linkages in mannans, galactomannans and glucomannans.</text>
        <dbReference type="EC" id="3.2.1.78"/>
    </reaction>
</comment>
<dbReference type="GO" id="GO:0005576">
    <property type="term" value="C:extracellular region"/>
    <property type="evidence" value="ECO:0007669"/>
    <property type="project" value="UniProtKB-SubCell"/>
</dbReference>
<name>A0A0L6U7N1_9BASI</name>
<keyword evidence="6" id="KW-0732">Signal</keyword>
<evidence type="ECO:0000256" key="4">
    <source>
        <dbReference type="ARBA" id="ARBA00012706"/>
    </source>
</evidence>
<dbReference type="GO" id="GO:0016985">
    <property type="term" value="F:mannan endo-1,4-beta-mannosidase activity"/>
    <property type="evidence" value="ECO:0007669"/>
    <property type="project" value="UniProtKB-EC"/>
</dbReference>
<sequence length="419" mass="46900">MTGYEAAQRQVDWFTDAGMMEGFKKLITFLLDRTNTVNGVRYGDDDTVLAFETGNELNWADPSHVSFLRPPPAQWTLEIAQHIKSLAPRTLVMDGSYSRKNSSFWEPDVLDSQYVDLFSYHLYGEGELKAYPALHKEVRAHGKTLIIGEHGFYADIETYEAAYQEFDCAGALIWSLRGHSQQSGFDTHSEGNNIFSYHAPGWLNQTSASFDTQESAVVSATYNASYAVLGLDPPPKPAPGKPEPFFVTNGTHAGLSWRGASWASRYEIFGGYLEGMSFKLISNQVQDNVAAGEVFVPLDPRQPTKVLVLPPRRQFNVHMPHGGWTDMKWCFPGSGCWRQTHNHSISSSLFSNHSLLPSFNHTTPKLSPLPLMLPSSTRKRSLQGAWFSVRALNDDGRHGKRSKALFLKSNWFHSLSSQS</sequence>
<keyword evidence="7" id="KW-0378">Hydrolase</keyword>
<evidence type="ECO:0000313" key="10">
    <source>
        <dbReference type="EMBL" id="KNZ44524.1"/>
    </source>
</evidence>
<dbReference type="OrthoDB" id="406631at2759"/>
<dbReference type="EMBL" id="LAVV01014693">
    <property type="protein sequence ID" value="KNZ44524.1"/>
    <property type="molecule type" value="Genomic_DNA"/>
</dbReference>
<dbReference type="Proteomes" id="UP000037035">
    <property type="component" value="Unassembled WGS sequence"/>
</dbReference>
<keyword evidence="8" id="KW-0326">Glycosidase</keyword>
<accession>A0A0L6U7N1</accession>
<dbReference type="SUPFAM" id="SSF51445">
    <property type="entry name" value="(Trans)glycosidases"/>
    <property type="match status" value="1"/>
</dbReference>
<evidence type="ECO:0000256" key="5">
    <source>
        <dbReference type="ARBA" id="ARBA00022525"/>
    </source>
</evidence>
<evidence type="ECO:0000256" key="1">
    <source>
        <dbReference type="ARBA" id="ARBA00001678"/>
    </source>
</evidence>
<protein>
    <recommendedName>
        <fullName evidence="4">mannan endo-1,4-beta-mannosidase</fullName>
        <ecNumber evidence="4">3.2.1.78</ecNumber>
    </recommendedName>
</protein>